<reference evidence="1 2" key="1">
    <citation type="submission" date="2018-02" db="EMBL/GenBank/DDBJ databases">
        <title>Genome sequence of Desulfovibrio carbinolicus DSM 3852.</title>
        <authorList>
            <person name="Wilbanks E."/>
            <person name="Skennerton C.T."/>
            <person name="Orphan V.J."/>
        </authorList>
    </citation>
    <scope>NUCLEOTIDE SEQUENCE [LARGE SCALE GENOMIC DNA]</scope>
    <source>
        <strain evidence="1 2">DSM 3852</strain>
    </source>
</reference>
<sequence length="89" mass="10139">MSRRRRPPRRRRHPVPTGSARLYVRLASANVSLLTFFLQAEDNLALPTVVDRFAAVVRLIYSPDEAGRVETFLRDFTAVCPETVVCLRP</sequence>
<dbReference type="Proteomes" id="UP000293296">
    <property type="component" value="Chromosome"/>
</dbReference>
<organism evidence="1 2">
    <name type="scientific">Solidesulfovibrio carbinolicus</name>
    <dbReference type="NCBI Taxonomy" id="296842"/>
    <lineage>
        <taxon>Bacteria</taxon>
        <taxon>Pseudomonadati</taxon>
        <taxon>Thermodesulfobacteriota</taxon>
        <taxon>Desulfovibrionia</taxon>
        <taxon>Desulfovibrionales</taxon>
        <taxon>Desulfovibrionaceae</taxon>
        <taxon>Solidesulfovibrio</taxon>
    </lineage>
</organism>
<dbReference type="OrthoDB" id="5472144at2"/>
<gene>
    <name evidence="1" type="ORF">C3Y92_04410</name>
</gene>
<dbReference type="AlphaFoldDB" id="A0A4P6HJ98"/>
<keyword evidence="2" id="KW-1185">Reference proteome</keyword>
<dbReference type="EMBL" id="CP026538">
    <property type="protein sequence ID" value="QAZ66524.1"/>
    <property type="molecule type" value="Genomic_DNA"/>
</dbReference>
<accession>A0A4P6HJ98</accession>
<name>A0A4P6HJ98_9BACT</name>
<evidence type="ECO:0000313" key="2">
    <source>
        <dbReference type="Proteomes" id="UP000293296"/>
    </source>
</evidence>
<dbReference type="KEGG" id="dcb:C3Y92_04410"/>
<proteinExistence type="predicted"/>
<dbReference type="InterPro" id="IPR032587">
    <property type="entry name" value="DUF4911"/>
</dbReference>
<dbReference type="Pfam" id="PF16256">
    <property type="entry name" value="DUF4911"/>
    <property type="match status" value="1"/>
</dbReference>
<evidence type="ECO:0000313" key="1">
    <source>
        <dbReference type="EMBL" id="QAZ66524.1"/>
    </source>
</evidence>
<protein>
    <submittedName>
        <fullName evidence="1">DUF4911 domain-containing protein</fullName>
    </submittedName>
</protein>